<dbReference type="PANTHER" id="PTHR30087:SF1">
    <property type="entry name" value="HYPOTHETICAL CYTOSOLIC PROTEIN"/>
    <property type="match status" value="1"/>
</dbReference>
<evidence type="ECO:0000313" key="2">
    <source>
        <dbReference type="Proteomes" id="UP000002710"/>
    </source>
</evidence>
<gene>
    <name evidence="1" type="ordered locus">Dde_3662</name>
</gene>
<protein>
    <submittedName>
        <fullName evidence="1">Uncharacterized protein</fullName>
    </submittedName>
</protein>
<dbReference type="RefSeq" id="WP_011369329.1">
    <property type="nucleotide sequence ID" value="NC_007519.1"/>
</dbReference>
<dbReference type="Pfam" id="PF04463">
    <property type="entry name" value="2-thiour_desulf"/>
    <property type="match status" value="1"/>
</dbReference>
<accession>Q30V41</accession>
<name>Q30V41_OLEA2</name>
<dbReference type="KEGG" id="dde:Dde_3662"/>
<dbReference type="PANTHER" id="PTHR30087">
    <property type="entry name" value="INNER MEMBRANE PROTEIN"/>
    <property type="match status" value="1"/>
</dbReference>
<organism evidence="1 2">
    <name type="scientific">Oleidesulfovibrio alaskensis (strain ATCC BAA-1058 / DSM 17464 / G20)</name>
    <name type="common">Desulfovibrio alaskensis</name>
    <dbReference type="NCBI Taxonomy" id="207559"/>
    <lineage>
        <taxon>Bacteria</taxon>
        <taxon>Pseudomonadati</taxon>
        <taxon>Thermodesulfobacteriota</taxon>
        <taxon>Desulfovibrionia</taxon>
        <taxon>Desulfovibrionales</taxon>
        <taxon>Desulfovibrionaceae</taxon>
        <taxon>Oleidesulfovibrio</taxon>
    </lineage>
</organism>
<dbReference type="EMBL" id="CP000112">
    <property type="protein sequence ID" value="ABB40455.1"/>
    <property type="molecule type" value="Genomic_DNA"/>
</dbReference>
<dbReference type="Proteomes" id="UP000002710">
    <property type="component" value="Chromosome"/>
</dbReference>
<keyword evidence="2" id="KW-1185">Reference proteome</keyword>
<dbReference type="AlphaFoldDB" id="Q30V41"/>
<reference evidence="1 2" key="1">
    <citation type="journal article" date="2011" name="J. Bacteriol.">
        <title>Complete genome sequence and updated annotation of Desulfovibrio alaskensis G20.</title>
        <authorList>
            <person name="Hauser L.J."/>
            <person name="Land M.L."/>
            <person name="Brown S.D."/>
            <person name="Larimer F."/>
            <person name="Keller K.L."/>
            <person name="Rapp-Giles B.J."/>
            <person name="Price M.N."/>
            <person name="Lin M."/>
            <person name="Bruce D.C."/>
            <person name="Detter J.C."/>
            <person name="Tapia R."/>
            <person name="Han C.S."/>
            <person name="Goodwin L.A."/>
            <person name="Cheng J.F."/>
            <person name="Pitluck S."/>
            <person name="Copeland A."/>
            <person name="Lucas S."/>
            <person name="Nolan M."/>
            <person name="Lapidus A.L."/>
            <person name="Palumbo A.V."/>
            <person name="Wall J.D."/>
        </authorList>
    </citation>
    <scope>NUCLEOTIDE SEQUENCE [LARGE SCALE GENOMIC DNA]</scope>
    <source>
        <strain evidence="2">ATCC BAA 1058 / DSM 17464 / G20</strain>
    </source>
</reference>
<proteinExistence type="predicted"/>
<dbReference type="HOGENOM" id="CLU_076318_1_1_7"/>
<dbReference type="STRING" id="207559.Dde_3662"/>
<evidence type="ECO:0000313" key="1">
    <source>
        <dbReference type="EMBL" id="ABB40455.1"/>
    </source>
</evidence>
<dbReference type="eggNOG" id="COG1683">
    <property type="taxonomic scope" value="Bacteria"/>
</dbReference>
<sequence>MRYIVSACLAGVCCRYDAQAKPHPQVLELIRQGRAIPVCPEQLGGLPTPRDGAELCHGRVLTRNGTDVTAQFVLGAQQALELARLFGAGAAILQARSPSCGVTQVYDGTFSGRLVAGSGIFAALLQRNGIPVTEDTAL</sequence>
<dbReference type="InterPro" id="IPR007553">
    <property type="entry name" value="2-thiour_desulf"/>
</dbReference>